<dbReference type="InterPro" id="IPR004358">
    <property type="entry name" value="Sig_transdc_His_kin-like_C"/>
</dbReference>
<dbReference type="PANTHER" id="PTHR45528">
    <property type="entry name" value="SENSOR HISTIDINE KINASE CPXA"/>
    <property type="match status" value="1"/>
</dbReference>
<evidence type="ECO:0000256" key="8">
    <source>
        <dbReference type="ARBA" id="ARBA00022741"/>
    </source>
</evidence>
<keyword evidence="7 14" id="KW-0812">Transmembrane</keyword>
<feature type="transmembrane region" description="Helical" evidence="14">
    <location>
        <begin position="12"/>
        <end position="32"/>
    </location>
</feature>
<dbReference type="OrthoDB" id="335833at2"/>
<dbReference type="PANTHER" id="PTHR45528:SF1">
    <property type="entry name" value="SENSOR HISTIDINE KINASE CPXA"/>
    <property type="match status" value="1"/>
</dbReference>
<dbReference type="InterPro" id="IPR036890">
    <property type="entry name" value="HATPase_C_sf"/>
</dbReference>
<dbReference type="Pfam" id="PF00672">
    <property type="entry name" value="HAMP"/>
    <property type="match status" value="1"/>
</dbReference>
<evidence type="ECO:0000256" key="3">
    <source>
        <dbReference type="ARBA" id="ARBA00012438"/>
    </source>
</evidence>
<dbReference type="EC" id="2.7.13.3" evidence="3"/>
<dbReference type="Gene3D" id="1.10.287.130">
    <property type="match status" value="1"/>
</dbReference>
<keyword evidence="12" id="KW-0902">Two-component regulatory system</keyword>
<reference evidence="17 18" key="1">
    <citation type="submission" date="2016-10" db="EMBL/GenBank/DDBJ databases">
        <authorList>
            <person name="de Groot N.N."/>
        </authorList>
    </citation>
    <scope>NUCLEOTIDE SEQUENCE [LARGE SCALE GENOMIC DNA]</scope>
    <source>
        <strain evidence="17 18">DSM 21633</strain>
    </source>
</reference>
<keyword evidence="5" id="KW-0597">Phosphoprotein</keyword>
<keyword evidence="8" id="KW-0547">Nucleotide-binding</keyword>
<dbReference type="Gene3D" id="3.30.565.10">
    <property type="entry name" value="Histidine kinase-like ATPase, C-terminal domain"/>
    <property type="match status" value="1"/>
</dbReference>
<dbReference type="InterPro" id="IPR003660">
    <property type="entry name" value="HAMP_dom"/>
</dbReference>
<evidence type="ECO:0000256" key="1">
    <source>
        <dbReference type="ARBA" id="ARBA00000085"/>
    </source>
</evidence>
<dbReference type="PROSITE" id="PS50885">
    <property type="entry name" value="HAMP"/>
    <property type="match status" value="1"/>
</dbReference>
<dbReference type="SUPFAM" id="SSF55874">
    <property type="entry name" value="ATPase domain of HSP90 chaperone/DNA topoisomerase II/histidine kinase"/>
    <property type="match status" value="1"/>
</dbReference>
<keyword evidence="18" id="KW-1185">Reference proteome</keyword>
<name>A0A1H8Z8J0_9BACI</name>
<dbReference type="Gene3D" id="6.10.340.10">
    <property type="match status" value="1"/>
</dbReference>
<dbReference type="GO" id="GO:0005524">
    <property type="term" value="F:ATP binding"/>
    <property type="evidence" value="ECO:0007669"/>
    <property type="project" value="UniProtKB-KW"/>
</dbReference>
<dbReference type="InterPro" id="IPR050398">
    <property type="entry name" value="HssS/ArlS-like"/>
</dbReference>
<dbReference type="Pfam" id="PF00512">
    <property type="entry name" value="HisKA"/>
    <property type="match status" value="1"/>
</dbReference>
<feature type="domain" description="Histidine kinase" evidence="15">
    <location>
        <begin position="138"/>
        <end position="350"/>
    </location>
</feature>
<evidence type="ECO:0000256" key="2">
    <source>
        <dbReference type="ARBA" id="ARBA00004651"/>
    </source>
</evidence>
<keyword evidence="11 14" id="KW-1133">Transmembrane helix</keyword>
<organism evidence="17 18">
    <name type="scientific">Piscibacillus halophilus</name>
    <dbReference type="NCBI Taxonomy" id="571933"/>
    <lineage>
        <taxon>Bacteria</taxon>
        <taxon>Bacillati</taxon>
        <taxon>Bacillota</taxon>
        <taxon>Bacilli</taxon>
        <taxon>Bacillales</taxon>
        <taxon>Bacillaceae</taxon>
        <taxon>Piscibacillus</taxon>
    </lineage>
</organism>
<evidence type="ECO:0000256" key="5">
    <source>
        <dbReference type="ARBA" id="ARBA00022553"/>
    </source>
</evidence>
<dbReference type="AlphaFoldDB" id="A0A1H8Z8J0"/>
<dbReference type="SMART" id="SM00388">
    <property type="entry name" value="HisKA"/>
    <property type="match status" value="1"/>
</dbReference>
<evidence type="ECO:0000256" key="7">
    <source>
        <dbReference type="ARBA" id="ARBA00022692"/>
    </source>
</evidence>
<keyword evidence="9 17" id="KW-0418">Kinase</keyword>
<dbReference type="GO" id="GO:0005886">
    <property type="term" value="C:plasma membrane"/>
    <property type="evidence" value="ECO:0007669"/>
    <property type="project" value="UniProtKB-SubCell"/>
</dbReference>
<dbReference type="GO" id="GO:0000155">
    <property type="term" value="F:phosphorelay sensor kinase activity"/>
    <property type="evidence" value="ECO:0007669"/>
    <property type="project" value="InterPro"/>
</dbReference>
<dbReference type="SUPFAM" id="SSF47384">
    <property type="entry name" value="Homodimeric domain of signal transducing histidine kinase"/>
    <property type="match status" value="1"/>
</dbReference>
<dbReference type="SMART" id="SM00387">
    <property type="entry name" value="HATPase_c"/>
    <property type="match status" value="1"/>
</dbReference>
<comment type="catalytic activity">
    <reaction evidence="1">
        <text>ATP + protein L-histidine = ADP + protein N-phospho-L-histidine.</text>
        <dbReference type="EC" id="2.7.13.3"/>
    </reaction>
</comment>
<evidence type="ECO:0000313" key="17">
    <source>
        <dbReference type="EMBL" id="SEP60706.1"/>
    </source>
</evidence>
<dbReference type="EMBL" id="FOES01000001">
    <property type="protein sequence ID" value="SEP60706.1"/>
    <property type="molecule type" value="Genomic_DNA"/>
</dbReference>
<keyword evidence="6" id="KW-0808">Transferase</keyword>
<proteinExistence type="predicted"/>
<keyword evidence="13 14" id="KW-0472">Membrane</keyword>
<evidence type="ECO:0000256" key="9">
    <source>
        <dbReference type="ARBA" id="ARBA00022777"/>
    </source>
</evidence>
<evidence type="ECO:0000256" key="13">
    <source>
        <dbReference type="ARBA" id="ARBA00023136"/>
    </source>
</evidence>
<dbReference type="InterPro" id="IPR003661">
    <property type="entry name" value="HisK_dim/P_dom"/>
</dbReference>
<keyword evidence="10" id="KW-0067">ATP-binding</keyword>
<dbReference type="PRINTS" id="PR00344">
    <property type="entry name" value="BCTRLSENSOR"/>
</dbReference>
<evidence type="ECO:0000259" key="16">
    <source>
        <dbReference type="PROSITE" id="PS50885"/>
    </source>
</evidence>
<dbReference type="FunFam" id="3.30.565.10:FF:000006">
    <property type="entry name" value="Sensor histidine kinase WalK"/>
    <property type="match status" value="1"/>
</dbReference>
<dbReference type="SUPFAM" id="SSF158472">
    <property type="entry name" value="HAMP domain-like"/>
    <property type="match status" value="1"/>
</dbReference>
<evidence type="ECO:0000256" key="10">
    <source>
        <dbReference type="ARBA" id="ARBA00022840"/>
    </source>
</evidence>
<dbReference type="Pfam" id="PF02518">
    <property type="entry name" value="HATPase_c"/>
    <property type="match status" value="1"/>
</dbReference>
<feature type="domain" description="HAMP" evidence="16">
    <location>
        <begin position="78"/>
        <end position="130"/>
    </location>
</feature>
<feature type="transmembrane region" description="Helical" evidence="14">
    <location>
        <begin position="52"/>
        <end position="75"/>
    </location>
</feature>
<protein>
    <recommendedName>
        <fullName evidence="3">histidine kinase</fullName>
        <ecNumber evidence="3">2.7.13.3</ecNumber>
    </recommendedName>
</protein>
<dbReference type="InterPro" id="IPR003594">
    <property type="entry name" value="HATPase_dom"/>
</dbReference>
<dbReference type="PROSITE" id="PS50109">
    <property type="entry name" value="HIS_KIN"/>
    <property type="match status" value="1"/>
</dbReference>
<gene>
    <name evidence="17" type="ORF">SAMN05216362_101234</name>
</gene>
<sequence length="350" mass="40349">MFKGLLFRLTSLNVLMITLSILISSFAIYQTACLLVESMGELDPGRQTQFESLLLQYLIVFSLLTISIGSLLHFYMTKNLIRPIRQLIHSTKQVKEGATPKRVDYDSNNEVGELVDQYNDLLQQLETNNKLRKKMITDLSHEIRTPVQNLNGYLYALKNGDMAPTTEVTKSLFNESQRLKQLINQFDQLKDWDLIREESIIQKSKIDIANVIHQCIAVYQWNFENAEIPLDVKVEKCVIEIHEERIQQVINNLLDNALKYHEGQGSVQIKGVSHEQSYEFKIRSRGNEIPEPEHENIFKRYYRLQSSTSNESSGTGLGLAIVKEIIHKHNGKIGLNSTNHINEFWFSLPK</sequence>
<dbReference type="InterPro" id="IPR005467">
    <property type="entry name" value="His_kinase_dom"/>
</dbReference>
<evidence type="ECO:0000256" key="4">
    <source>
        <dbReference type="ARBA" id="ARBA00022475"/>
    </source>
</evidence>
<keyword evidence="4" id="KW-1003">Cell membrane</keyword>
<dbReference type="SMART" id="SM00304">
    <property type="entry name" value="HAMP"/>
    <property type="match status" value="1"/>
</dbReference>
<comment type="subcellular location">
    <subcellularLocation>
        <location evidence="2">Cell membrane</location>
        <topology evidence="2">Multi-pass membrane protein</topology>
    </subcellularLocation>
</comment>
<evidence type="ECO:0000256" key="12">
    <source>
        <dbReference type="ARBA" id="ARBA00023012"/>
    </source>
</evidence>
<dbReference type="InterPro" id="IPR036097">
    <property type="entry name" value="HisK_dim/P_sf"/>
</dbReference>
<accession>A0A1H8Z8J0</accession>
<dbReference type="STRING" id="571933.SAMN05216362_101234"/>
<evidence type="ECO:0000313" key="18">
    <source>
        <dbReference type="Proteomes" id="UP000199427"/>
    </source>
</evidence>
<evidence type="ECO:0000256" key="14">
    <source>
        <dbReference type="SAM" id="Phobius"/>
    </source>
</evidence>
<dbReference type="CDD" id="cd06225">
    <property type="entry name" value="HAMP"/>
    <property type="match status" value="1"/>
</dbReference>
<dbReference type="CDD" id="cd00082">
    <property type="entry name" value="HisKA"/>
    <property type="match status" value="1"/>
</dbReference>
<evidence type="ECO:0000256" key="11">
    <source>
        <dbReference type="ARBA" id="ARBA00022989"/>
    </source>
</evidence>
<evidence type="ECO:0000259" key="15">
    <source>
        <dbReference type="PROSITE" id="PS50109"/>
    </source>
</evidence>
<evidence type="ECO:0000256" key="6">
    <source>
        <dbReference type="ARBA" id="ARBA00022679"/>
    </source>
</evidence>
<dbReference type="Proteomes" id="UP000199427">
    <property type="component" value="Unassembled WGS sequence"/>
</dbReference>